<feature type="compositionally biased region" description="Basic and acidic residues" evidence="1">
    <location>
        <begin position="87"/>
        <end position="102"/>
    </location>
</feature>
<geneLocation type="plasmid" evidence="3">
    <name>pkf715a dna</name>
</geneLocation>
<protein>
    <submittedName>
        <fullName evidence="2">Uncharacterized protein</fullName>
    </submittedName>
</protein>
<evidence type="ECO:0000313" key="3">
    <source>
        <dbReference type="Proteomes" id="UP000218731"/>
    </source>
</evidence>
<dbReference type="Proteomes" id="UP000218731">
    <property type="component" value="Plasmid pKF715A"/>
</dbReference>
<dbReference type="AlphaFoldDB" id="A0A1L7NNP5"/>
<dbReference type="EMBL" id="AP015030">
    <property type="protein sequence ID" value="BAW27071.1"/>
    <property type="molecule type" value="Genomic_DNA"/>
</dbReference>
<gene>
    <name evidence="2" type="ORF">KF715C_pA5660</name>
</gene>
<keyword evidence="2" id="KW-0614">Plasmid</keyword>
<evidence type="ECO:0000313" key="2">
    <source>
        <dbReference type="EMBL" id="BAW27071.1"/>
    </source>
</evidence>
<name>A0A1L7NNP5_PSEPU</name>
<proteinExistence type="predicted"/>
<sequence length="102" mass="11684">MFSKHPTKEELSKLLAEKCEHALLLDNSIHTLYASQPLPSKGRARPRKRKPDAFDLELERLKTGQLNTTEPTTSIAPTTAEPTLEDSLEREVSEFLRSRRRK</sequence>
<evidence type="ECO:0000256" key="1">
    <source>
        <dbReference type="SAM" id="MobiDB-lite"/>
    </source>
</evidence>
<reference evidence="2 3" key="1">
    <citation type="submission" date="2015-11" db="EMBL/GenBank/DDBJ databases">
        <title>Complete genome sequencing of a biphenyl-degrading bacterium, Pseudomonas putida KF715 (=NBRC110667).</title>
        <authorList>
            <person name="Suenaga H."/>
            <person name="Fujihara N."/>
            <person name="Watanabe T."/>
            <person name="Hirose J."/>
            <person name="Kimura N."/>
            <person name="Yamazoe A."/>
            <person name="Hosoyama A."/>
            <person name="Shimodaira J."/>
            <person name="Furukawa K."/>
        </authorList>
    </citation>
    <scope>NUCLEOTIDE SEQUENCE [LARGE SCALE GENOMIC DNA]</scope>
    <source>
        <strain evidence="2 3">KF715</strain>
        <plasmid evidence="3">Plasmid pkf715a dna</plasmid>
    </source>
</reference>
<feature type="region of interest" description="Disordered" evidence="1">
    <location>
        <begin position="62"/>
        <end position="102"/>
    </location>
</feature>
<feature type="compositionally biased region" description="Low complexity" evidence="1">
    <location>
        <begin position="68"/>
        <end position="82"/>
    </location>
</feature>
<organism evidence="2 3">
    <name type="scientific">Pseudomonas putida</name>
    <name type="common">Arthrobacter siderocapsulatus</name>
    <dbReference type="NCBI Taxonomy" id="303"/>
    <lineage>
        <taxon>Bacteria</taxon>
        <taxon>Pseudomonadati</taxon>
        <taxon>Pseudomonadota</taxon>
        <taxon>Gammaproteobacteria</taxon>
        <taxon>Pseudomonadales</taxon>
        <taxon>Pseudomonadaceae</taxon>
        <taxon>Pseudomonas</taxon>
    </lineage>
</organism>
<accession>A0A1L7NNP5</accession>